<keyword evidence="2" id="KW-1003">Cell membrane</keyword>
<evidence type="ECO:0000256" key="2">
    <source>
        <dbReference type="ARBA" id="ARBA00022475"/>
    </source>
</evidence>
<proteinExistence type="predicted"/>
<feature type="transmembrane region" description="Helical" evidence="6">
    <location>
        <begin position="256"/>
        <end position="280"/>
    </location>
</feature>
<evidence type="ECO:0000256" key="5">
    <source>
        <dbReference type="ARBA" id="ARBA00023136"/>
    </source>
</evidence>
<dbReference type="Pfam" id="PF02687">
    <property type="entry name" value="FtsX"/>
    <property type="match status" value="1"/>
</dbReference>
<evidence type="ECO:0000256" key="3">
    <source>
        <dbReference type="ARBA" id="ARBA00022692"/>
    </source>
</evidence>
<dbReference type="PANTHER" id="PTHR43738:SF3">
    <property type="entry name" value="ABC TRANSPORTER PERMEASE"/>
    <property type="match status" value="1"/>
</dbReference>
<sequence>MKYLHLVWANLFRRKVRTILTLLSVAVAFLLFGLLQTVNQAFAGAADAAAADRLVTSSRYSLTELLPVSYEQRIRQVPGVRNVAHATWFGGAYRDTQAAFAIFPVEPEAYLDVVPEIRLPPEHMEAWRQTRTGAVVGQSLVDRHGWKIGDRIPVQADIWPLRDGSMAWEFDLVGVYTDPENPANENSLMFRYDYFDEARQFGQGRVGWFSVAVEDPGQADAVAQSIDALFANSESETKTQTERAFTQGFVKQFGDIGLIVTSILGAVFFTLVVLTGNTLAQALRERIPELGILKTLGFRNEAVLGFVLAESLLMLLVGGLVGLGIAWLALEGLKTSMSQFGITGMQPAVVLQALALMVGVGLLVGLIPALQAMRLKIVDALNA</sequence>
<feature type="domain" description="ABC3 transporter permease C-terminal" evidence="7">
    <location>
        <begin position="263"/>
        <end position="376"/>
    </location>
</feature>
<evidence type="ECO:0000259" key="8">
    <source>
        <dbReference type="Pfam" id="PF12704"/>
    </source>
</evidence>
<organism evidence="9 10">
    <name type="scientific">Coralloluteibacterium thermophilum</name>
    <dbReference type="NCBI Taxonomy" id="2707049"/>
    <lineage>
        <taxon>Bacteria</taxon>
        <taxon>Pseudomonadati</taxon>
        <taxon>Pseudomonadota</taxon>
        <taxon>Gammaproteobacteria</taxon>
        <taxon>Lysobacterales</taxon>
        <taxon>Lysobacteraceae</taxon>
        <taxon>Coralloluteibacterium</taxon>
    </lineage>
</organism>
<evidence type="ECO:0000256" key="6">
    <source>
        <dbReference type="SAM" id="Phobius"/>
    </source>
</evidence>
<evidence type="ECO:0000313" key="10">
    <source>
        <dbReference type="Proteomes" id="UP001595892"/>
    </source>
</evidence>
<comment type="subcellular location">
    <subcellularLocation>
        <location evidence="1">Cell membrane</location>
        <topology evidence="1">Multi-pass membrane protein</topology>
    </subcellularLocation>
</comment>
<protein>
    <submittedName>
        <fullName evidence="9">ABC transporter permease</fullName>
    </submittedName>
</protein>
<comment type="caution">
    <text evidence="9">The sequence shown here is derived from an EMBL/GenBank/DDBJ whole genome shotgun (WGS) entry which is preliminary data.</text>
</comment>
<evidence type="ECO:0000313" key="9">
    <source>
        <dbReference type="EMBL" id="MFC4727728.1"/>
    </source>
</evidence>
<dbReference type="InterPro" id="IPR051125">
    <property type="entry name" value="ABC-4/HrtB_transporter"/>
</dbReference>
<feature type="domain" description="MacB-like periplasmic core" evidence="8">
    <location>
        <begin position="23"/>
        <end position="228"/>
    </location>
</feature>
<dbReference type="InterPro" id="IPR025857">
    <property type="entry name" value="MacB_PCD"/>
</dbReference>
<evidence type="ECO:0000259" key="7">
    <source>
        <dbReference type="Pfam" id="PF02687"/>
    </source>
</evidence>
<evidence type="ECO:0000256" key="1">
    <source>
        <dbReference type="ARBA" id="ARBA00004651"/>
    </source>
</evidence>
<feature type="transmembrane region" description="Helical" evidence="6">
    <location>
        <begin position="349"/>
        <end position="370"/>
    </location>
</feature>
<dbReference type="Proteomes" id="UP001595892">
    <property type="component" value="Unassembled WGS sequence"/>
</dbReference>
<keyword evidence="5 6" id="KW-0472">Membrane</keyword>
<keyword evidence="4 6" id="KW-1133">Transmembrane helix</keyword>
<dbReference type="PANTHER" id="PTHR43738">
    <property type="entry name" value="ABC TRANSPORTER, MEMBRANE PROTEIN"/>
    <property type="match status" value="1"/>
</dbReference>
<accession>A0ABV9NMD8</accession>
<dbReference type="EMBL" id="JBHSGG010000016">
    <property type="protein sequence ID" value="MFC4727728.1"/>
    <property type="molecule type" value="Genomic_DNA"/>
</dbReference>
<keyword evidence="10" id="KW-1185">Reference proteome</keyword>
<feature type="transmembrane region" description="Helical" evidence="6">
    <location>
        <begin position="301"/>
        <end position="329"/>
    </location>
</feature>
<keyword evidence="3 6" id="KW-0812">Transmembrane</keyword>
<reference evidence="10" key="1">
    <citation type="journal article" date="2019" name="Int. J. Syst. Evol. Microbiol.">
        <title>The Global Catalogue of Microorganisms (GCM) 10K type strain sequencing project: providing services to taxonomists for standard genome sequencing and annotation.</title>
        <authorList>
            <consortium name="The Broad Institute Genomics Platform"/>
            <consortium name="The Broad Institute Genome Sequencing Center for Infectious Disease"/>
            <person name="Wu L."/>
            <person name="Ma J."/>
        </authorList>
    </citation>
    <scope>NUCLEOTIDE SEQUENCE [LARGE SCALE GENOMIC DNA]</scope>
    <source>
        <strain evidence="10">CGMCC 1.13574</strain>
    </source>
</reference>
<dbReference type="InterPro" id="IPR003838">
    <property type="entry name" value="ABC3_permease_C"/>
</dbReference>
<name>A0ABV9NMD8_9GAMM</name>
<gene>
    <name evidence="9" type="ORF">ACFO3Q_06040</name>
</gene>
<evidence type="ECO:0000256" key="4">
    <source>
        <dbReference type="ARBA" id="ARBA00022989"/>
    </source>
</evidence>
<dbReference type="RefSeq" id="WP_377003740.1">
    <property type="nucleotide sequence ID" value="NZ_JBHSGG010000016.1"/>
</dbReference>
<dbReference type="Pfam" id="PF12704">
    <property type="entry name" value="MacB_PCD"/>
    <property type="match status" value="1"/>
</dbReference>